<name>A0ACC2PHZ8_9HYME</name>
<proteinExistence type="predicted"/>
<evidence type="ECO:0000313" key="2">
    <source>
        <dbReference type="Proteomes" id="UP001239111"/>
    </source>
</evidence>
<accession>A0ACC2PHZ8</accession>
<dbReference type="EMBL" id="CM056741">
    <property type="protein sequence ID" value="KAJ8682047.1"/>
    <property type="molecule type" value="Genomic_DNA"/>
</dbReference>
<dbReference type="Proteomes" id="UP001239111">
    <property type="component" value="Chromosome 1"/>
</dbReference>
<organism evidence="1 2">
    <name type="scientific">Eretmocerus hayati</name>
    <dbReference type="NCBI Taxonomy" id="131215"/>
    <lineage>
        <taxon>Eukaryota</taxon>
        <taxon>Metazoa</taxon>
        <taxon>Ecdysozoa</taxon>
        <taxon>Arthropoda</taxon>
        <taxon>Hexapoda</taxon>
        <taxon>Insecta</taxon>
        <taxon>Pterygota</taxon>
        <taxon>Neoptera</taxon>
        <taxon>Endopterygota</taxon>
        <taxon>Hymenoptera</taxon>
        <taxon>Apocrita</taxon>
        <taxon>Proctotrupomorpha</taxon>
        <taxon>Chalcidoidea</taxon>
        <taxon>Aphelinidae</taxon>
        <taxon>Aphelininae</taxon>
        <taxon>Eretmocerus</taxon>
    </lineage>
</organism>
<comment type="caution">
    <text evidence="1">The sequence shown here is derived from an EMBL/GenBank/DDBJ whole genome shotgun (WGS) entry which is preliminary data.</text>
</comment>
<evidence type="ECO:0000313" key="1">
    <source>
        <dbReference type="EMBL" id="KAJ8682047.1"/>
    </source>
</evidence>
<protein>
    <submittedName>
        <fullName evidence="1">Uncharacterized protein</fullName>
    </submittedName>
</protein>
<keyword evidence="2" id="KW-1185">Reference proteome</keyword>
<reference evidence="1" key="1">
    <citation type="submission" date="2023-04" db="EMBL/GenBank/DDBJ databases">
        <title>A chromosome-level genome assembly of the parasitoid wasp Eretmocerus hayati.</title>
        <authorList>
            <person name="Zhong Y."/>
            <person name="Liu S."/>
            <person name="Liu Y."/>
        </authorList>
    </citation>
    <scope>NUCLEOTIDE SEQUENCE</scope>
    <source>
        <strain evidence="1">ZJU_SS_LIU_2023</strain>
    </source>
</reference>
<gene>
    <name evidence="1" type="ORF">QAD02_017839</name>
</gene>
<sequence>MASNLKKDASKTGYGKPETLQAVVFADDYMYDLKPAQRVCPGILLPVLTCPLLDYVLETLIRSKVQQVFLYCSSHVEKLKAYVQSSSKYLLDQQLVLTPIFSDGCRSLGDAMRDIDTKGCIRGDFILIRGTAFTNVDLKSLMDVHRLKKEKDKNTAMTMLFRDMGSVRDSALKNESSILVSNAQTKKILYYKKFVPHEKKIELELQWFLEQDRVNIDTALFDTRIYLCSQSVLPLFADNFDFQTMEDLIRGVLMNEEFLDSRIYWELLTAPAYAMPISSWKAYQILSKDILQRQCYPLVPDTLPISLRDFLYLSRSTYKHNTSTLSKGCVLQSESIIGEKSLLGENSEVRKSVIGPDCKIGMNVLISNSYIISNVVIEDNCKITDSIIFTNCIIEKNRKLDGCILLPNVTCSEDYSNTFIETENDGKMVVKNMGKEVIDSLLRGYQDQLKCENLILEINSSRYAYNVTIRQVSYNVIKAILSLPLLDYASRTKSTLNPKTQAAEYLKSLRAILSYFQPVIENYIKTVIAQEDCLRALKDSASKNRDFVIPCAQTILHHFYDNDILSEDKIIDWFERGCEYDDQTHSDNDDISSSQEDNIAESLRKTVSPFIKWLKEAEEDSSSS</sequence>